<feature type="compositionally biased region" description="Basic and acidic residues" evidence="1">
    <location>
        <begin position="267"/>
        <end position="295"/>
    </location>
</feature>
<protein>
    <submittedName>
        <fullName evidence="3">Protein FAM43A</fullName>
    </submittedName>
</protein>
<feature type="compositionally biased region" description="Acidic residues" evidence="1">
    <location>
        <begin position="318"/>
        <end position="345"/>
    </location>
</feature>
<reference evidence="5" key="1">
    <citation type="journal article" date="2020" name="PLoS Negl. Trop. Dis.">
        <title>High-quality nuclear genome for Sarcoptes scabiei-A critical resource for a neglected parasite.</title>
        <authorList>
            <person name="Korhonen P.K."/>
            <person name="Gasser R.B."/>
            <person name="Ma G."/>
            <person name="Wang T."/>
            <person name="Stroehlein A.J."/>
            <person name="Young N.D."/>
            <person name="Ang C.S."/>
            <person name="Fernando D.D."/>
            <person name="Lu H.C."/>
            <person name="Taylor S."/>
            <person name="Reynolds S.L."/>
            <person name="Mofiz E."/>
            <person name="Najaraj S.H."/>
            <person name="Gowda H."/>
            <person name="Madugundu A."/>
            <person name="Renuse S."/>
            <person name="Holt D."/>
            <person name="Pandey A."/>
            <person name="Papenfuss A.T."/>
            <person name="Fischer K."/>
        </authorList>
    </citation>
    <scope>NUCLEOTIDE SEQUENCE [LARGE SCALE GENOMIC DNA]</scope>
</reference>
<organism evidence="3">
    <name type="scientific">Sarcoptes scabiei</name>
    <name type="common">Itch mite</name>
    <name type="synonym">Acarus scabiei</name>
    <dbReference type="NCBI Taxonomy" id="52283"/>
    <lineage>
        <taxon>Eukaryota</taxon>
        <taxon>Metazoa</taxon>
        <taxon>Ecdysozoa</taxon>
        <taxon>Arthropoda</taxon>
        <taxon>Chelicerata</taxon>
        <taxon>Arachnida</taxon>
        <taxon>Acari</taxon>
        <taxon>Acariformes</taxon>
        <taxon>Sarcoptiformes</taxon>
        <taxon>Astigmata</taxon>
        <taxon>Psoroptidia</taxon>
        <taxon>Sarcoptoidea</taxon>
        <taxon>Sarcoptidae</taxon>
        <taxon>Sarcoptinae</taxon>
        <taxon>Sarcoptes</taxon>
    </lineage>
</organism>
<dbReference type="SUPFAM" id="SSF50729">
    <property type="entry name" value="PH domain-like"/>
    <property type="match status" value="1"/>
</dbReference>
<reference evidence="3" key="2">
    <citation type="submission" date="2020-01" db="EMBL/GenBank/DDBJ databases">
        <authorList>
            <person name="Korhonen P.K.K."/>
            <person name="Guangxu M.G."/>
            <person name="Wang T.W."/>
            <person name="Stroehlein A.J.S."/>
            <person name="Young N.D."/>
            <person name="Ang C.-S.A."/>
            <person name="Fernando D.W.F."/>
            <person name="Lu H.L."/>
            <person name="Taylor S.T."/>
            <person name="Ehtesham M.E.M."/>
            <person name="Najaraj S.H.N."/>
            <person name="Harsha G.H.G."/>
            <person name="Madugundu A.M."/>
            <person name="Renuse S.R."/>
            <person name="Holt D.H."/>
            <person name="Pandey A.P."/>
            <person name="Papenfuss A.P."/>
            <person name="Gasser R.B.G."/>
            <person name="Fischer K.F."/>
        </authorList>
    </citation>
    <scope>NUCLEOTIDE SEQUENCE</scope>
    <source>
        <strain evidence="3">SSS_KF_BRIS2020</strain>
    </source>
</reference>
<dbReference type="InterPro" id="IPR051133">
    <property type="entry name" value="Adapter_Engulfment-Domain"/>
</dbReference>
<feature type="compositionally biased region" description="Basic and acidic residues" evidence="1">
    <location>
        <begin position="363"/>
        <end position="372"/>
    </location>
</feature>
<reference evidence="4" key="3">
    <citation type="submission" date="2022-06" db="UniProtKB">
        <authorList>
            <consortium name="EnsemblMetazoa"/>
        </authorList>
    </citation>
    <scope>IDENTIFICATION</scope>
</reference>
<proteinExistence type="predicted"/>
<evidence type="ECO:0000256" key="1">
    <source>
        <dbReference type="SAM" id="MobiDB-lite"/>
    </source>
</evidence>
<dbReference type="Proteomes" id="UP000070412">
    <property type="component" value="Unassembled WGS sequence"/>
</dbReference>
<accession>A0A834VBR8</accession>
<dbReference type="EnsemblMetazoa" id="SSS_5211s_mrna">
    <property type="protein sequence ID" value="KAF7491652.1"/>
    <property type="gene ID" value="SSS_5211"/>
</dbReference>
<evidence type="ECO:0000313" key="3">
    <source>
        <dbReference type="EMBL" id="KAF7491652.1"/>
    </source>
</evidence>
<feature type="domain" description="PID" evidence="2">
    <location>
        <begin position="28"/>
        <end position="166"/>
    </location>
</feature>
<feature type="compositionally biased region" description="Polar residues" evidence="1">
    <location>
        <begin position="254"/>
        <end position="263"/>
    </location>
</feature>
<feature type="compositionally biased region" description="Acidic residues" evidence="1">
    <location>
        <begin position="373"/>
        <end position="384"/>
    </location>
</feature>
<dbReference type="AlphaFoldDB" id="A0A834VBR8"/>
<feature type="compositionally biased region" description="Low complexity" evidence="1">
    <location>
        <begin position="214"/>
        <end position="229"/>
    </location>
</feature>
<feature type="compositionally biased region" description="Polar residues" evidence="1">
    <location>
        <begin position="230"/>
        <end position="241"/>
    </location>
</feature>
<dbReference type="Pfam" id="PF14719">
    <property type="entry name" value="PID_2"/>
    <property type="match status" value="1"/>
</dbReference>
<name>A0A834VBR8_SARSC</name>
<keyword evidence="5" id="KW-1185">Reference proteome</keyword>
<dbReference type="Gene3D" id="2.30.29.30">
    <property type="entry name" value="Pleckstrin-homology domain (PH domain)/Phosphotyrosine-binding domain (PTB)"/>
    <property type="match status" value="1"/>
</dbReference>
<feature type="region of interest" description="Disordered" evidence="1">
    <location>
        <begin position="198"/>
        <end position="241"/>
    </location>
</feature>
<dbReference type="InterPro" id="IPR006020">
    <property type="entry name" value="PTB/PI_dom"/>
</dbReference>
<dbReference type="OrthoDB" id="5962185at2759"/>
<sequence length="384" mass="43795">MSSLRPTLGLPFLSSSSSIIRNLDYNQSKNLSHKVIYLGNVPTFWARGDQFIEPPLNILWKNYQRKKGKKALTKMKIVICNSGMKAYTRELGEIEYWSNKITYVANLASHPRVFLWVYRHTGKRGKPELRCHAVLCKKSNEARELNDELREKLFNALREFRREIYIRQQHPHKLLPPRKKFLVKGSIYFKQPLERSQSAPKLNSIQEDDDDGSVESSSSSSSLSISFKSQNDNNQSDRIGNSILHSVSTGNLNFTFSPKTEPTPQVEEEKVTSPIKKSVEEKSPDVVENDQKNDQVVDGIQTEKVVEEDCGNAVLESESQEEEEEEDKVANDEEGDEETNDEEIQEETKRKSMSGGDDEDQEETTKKLKIDEQNAETDDVSSSA</sequence>
<evidence type="ECO:0000313" key="4">
    <source>
        <dbReference type="EnsemblMetazoa" id="KAF7491652.1"/>
    </source>
</evidence>
<feature type="region of interest" description="Disordered" evidence="1">
    <location>
        <begin position="254"/>
        <end position="384"/>
    </location>
</feature>
<dbReference type="EMBL" id="WVUK01000058">
    <property type="protein sequence ID" value="KAF7491652.1"/>
    <property type="molecule type" value="Genomic_DNA"/>
</dbReference>
<dbReference type="SMART" id="SM00462">
    <property type="entry name" value="PTB"/>
    <property type="match status" value="1"/>
</dbReference>
<dbReference type="PANTHER" id="PTHR11232:SF2">
    <property type="entry name" value="FI05246P"/>
    <property type="match status" value="1"/>
</dbReference>
<evidence type="ECO:0000259" key="2">
    <source>
        <dbReference type="SMART" id="SM00462"/>
    </source>
</evidence>
<dbReference type="PANTHER" id="PTHR11232">
    <property type="entry name" value="PHOSPHOTYROSINE INTERACTION DOMAIN-CONTAINING FAMILY MEMBER"/>
    <property type="match status" value="1"/>
</dbReference>
<gene>
    <name evidence="3" type="ORF">SSS_5211</name>
</gene>
<evidence type="ECO:0000313" key="5">
    <source>
        <dbReference type="Proteomes" id="UP000070412"/>
    </source>
</evidence>
<dbReference type="InterPro" id="IPR011993">
    <property type="entry name" value="PH-like_dom_sf"/>
</dbReference>